<proteinExistence type="predicted"/>
<comment type="caution">
    <text evidence="2">The sequence shown here is derived from an EMBL/GenBank/DDBJ whole genome shotgun (WGS) entry which is preliminary data.</text>
</comment>
<evidence type="ECO:0000313" key="2">
    <source>
        <dbReference type="EMBL" id="GFY77517.1"/>
    </source>
</evidence>
<keyword evidence="3" id="KW-1185">Reference proteome</keyword>
<feature type="transmembrane region" description="Helical" evidence="1">
    <location>
        <begin position="21"/>
        <end position="45"/>
    </location>
</feature>
<keyword evidence="1" id="KW-0472">Membrane</keyword>
<name>A0A8X6YT87_9ARAC</name>
<gene>
    <name evidence="2" type="ORF">TNIN_147441</name>
</gene>
<keyword evidence="1" id="KW-1133">Transmembrane helix</keyword>
<evidence type="ECO:0000256" key="1">
    <source>
        <dbReference type="SAM" id="Phobius"/>
    </source>
</evidence>
<accession>A0A8X6YT87</accession>
<sequence length="69" mass="7966">MHSRFRNAGYERLREYPNNGALATRLVLQAFFFYFAIGIILAIVSLFAEKVKLWMALVPASLSFLLLVW</sequence>
<keyword evidence="1" id="KW-0812">Transmembrane</keyword>
<dbReference type="AlphaFoldDB" id="A0A8X6YT87"/>
<feature type="non-terminal residue" evidence="2">
    <location>
        <position position="69"/>
    </location>
</feature>
<dbReference type="Proteomes" id="UP000886998">
    <property type="component" value="Unassembled WGS sequence"/>
</dbReference>
<organism evidence="2 3">
    <name type="scientific">Trichonephila inaurata madagascariensis</name>
    <dbReference type="NCBI Taxonomy" id="2747483"/>
    <lineage>
        <taxon>Eukaryota</taxon>
        <taxon>Metazoa</taxon>
        <taxon>Ecdysozoa</taxon>
        <taxon>Arthropoda</taxon>
        <taxon>Chelicerata</taxon>
        <taxon>Arachnida</taxon>
        <taxon>Araneae</taxon>
        <taxon>Araneomorphae</taxon>
        <taxon>Entelegynae</taxon>
        <taxon>Araneoidea</taxon>
        <taxon>Nephilidae</taxon>
        <taxon>Trichonephila</taxon>
        <taxon>Trichonephila inaurata</taxon>
    </lineage>
</organism>
<dbReference type="OrthoDB" id="10507533at2759"/>
<dbReference type="EMBL" id="BMAV01022485">
    <property type="protein sequence ID" value="GFY77517.1"/>
    <property type="molecule type" value="Genomic_DNA"/>
</dbReference>
<protein>
    <submittedName>
        <fullName evidence="2">Uncharacterized protein</fullName>
    </submittedName>
</protein>
<reference evidence="2" key="1">
    <citation type="submission" date="2020-08" db="EMBL/GenBank/DDBJ databases">
        <title>Multicomponent nature underlies the extraordinary mechanical properties of spider dragline silk.</title>
        <authorList>
            <person name="Kono N."/>
            <person name="Nakamura H."/>
            <person name="Mori M."/>
            <person name="Yoshida Y."/>
            <person name="Ohtoshi R."/>
            <person name="Malay A.D."/>
            <person name="Moran D.A.P."/>
            <person name="Tomita M."/>
            <person name="Numata K."/>
            <person name="Arakawa K."/>
        </authorList>
    </citation>
    <scope>NUCLEOTIDE SEQUENCE</scope>
</reference>
<evidence type="ECO:0000313" key="3">
    <source>
        <dbReference type="Proteomes" id="UP000886998"/>
    </source>
</evidence>